<protein>
    <recommendedName>
        <fullName evidence="11">C3HC-type domain-containing protein</fullName>
    </recommendedName>
</protein>
<sequence>MDFVKKRKLNALLNEFGSNRSSYPTTTSSLAHDTAYTYDPDGAPHTPQTPPTNRDSTVTLADSMSSTIRTPASDSLSLRYSPSAVSRPIPQSDLDLLAKRRRLGFPDSTPSKGINAQHGGQIQGQTTMSNIVLKKWNGNSNKEKNIVFKPKYCPGDREELLKRLASFQELTDWTPKPDPVNEVQWAKRGWTCQGKERVRCTLCNKELVVKLNRKEVDGKEISVLVPSEIEDALVAKYVELIVASHSEDCLWRKRGCDDSLLRLPLSSRHTAIEDLRKRYDELCARKDFLPYEFNLRLPEKLDIDTVLRQLPPDFFTVPPPPSAAAGAASNPPASSGPSRVALALAILGWQGLSNARIGPVPNTASCHTCLRRLGLWMFKSKEVNPHTGAVIVPAPMDHLDPLREHRFFCPWKNADAQRINPETPARRRLPGGGGGEEEDRPGWEMLLLVLKNEAYLRSRETPQQSSTTSSTSKWTPFKSVRRAAGGGGGSTPGSPQTPSKKTASPAGQNLSPRATAPGGGGDGGGEIAEEDDEEDDEKTQNAKDKERWARLRRVKSLLSTKGPNKLRRTITQSRPGSRARSRPGTAHDEGGAQQGGAQQGGEEGTTAPAGAAAAAAAAAEQTT</sequence>
<organism evidence="9 10">
    <name type="scientific">Cytospora leucostoma</name>
    <dbReference type="NCBI Taxonomy" id="1230097"/>
    <lineage>
        <taxon>Eukaryota</taxon>
        <taxon>Fungi</taxon>
        <taxon>Dikarya</taxon>
        <taxon>Ascomycota</taxon>
        <taxon>Pezizomycotina</taxon>
        <taxon>Sordariomycetes</taxon>
        <taxon>Sordariomycetidae</taxon>
        <taxon>Diaporthales</taxon>
        <taxon>Cytosporaceae</taxon>
        <taxon>Cytospora</taxon>
    </lineage>
</organism>
<dbReference type="InterPro" id="IPR012935">
    <property type="entry name" value="NuBaID_N"/>
</dbReference>
<proteinExistence type="predicted"/>
<dbReference type="GO" id="GO:0008270">
    <property type="term" value="F:zinc ion binding"/>
    <property type="evidence" value="ECO:0007669"/>
    <property type="project" value="UniProtKB-KW"/>
</dbReference>
<feature type="compositionally biased region" description="Acidic residues" evidence="6">
    <location>
        <begin position="527"/>
        <end position="537"/>
    </location>
</feature>
<dbReference type="GO" id="GO:0005634">
    <property type="term" value="C:nucleus"/>
    <property type="evidence" value="ECO:0007669"/>
    <property type="project" value="UniProtKB-SubCell"/>
</dbReference>
<evidence type="ECO:0000256" key="3">
    <source>
        <dbReference type="ARBA" id="ARBA00022771"/>
    </source>
</evidence>
<dbReference type="OrthoDB" id="2592092at2759"/>
<feature type="compositionally biased region" description="Gly residues" evidence="6">
    <location>
        <begin position="517"/>
        <end position="526"/>
    </location>
</feature>
<feature type="compositionally biased region" description="Polar residues" evidence="6">
    <location>
        <begin position="108"/>
        <end position="126"/>
    </location>
</feature>
<reference evidence="9 10" key="1">
    <citation type="submission" date="2015-09" db="EMBL/GenBank/DDBJ databases">
        <title>Host preference determinants of Valsa canker pathogens revealed by comparative genomics.</title>
        <authorList>
            <person name="Yin Z."/>
            <person name="Huang L."/>
        </authorList>
    </citation>
    <scope>NUCLEOTIDE SEQUENCE [LARGE SCALE GENOMIC DNA]</scope>
    <source>
        <strain evidence="9 10">SXYLt</strain>
    </source>
</reference>
<feature type="compositionally biased region" description="Low complexity" evidence="6">
    <location>
        <begin position="573"/>
        <end position="584"/>
    </location>
</feature>
<feature type="domain" description="NuBaID C-terminal" evidence="8">
    <location>
        <begin position="341"/>
        <end position="455"/>
    </location>
</feature>
<evidence type="ECO:0008006" key="11">
    <source>
        <dbReference type="Google" id="ProtNLM"/>
    </source>
</evidence>
<evidence type="ECO:0000313" key="10">
    <source>
        <dbReference type="Proteomes" id="UP000285146"/>
    </source>
</evidence>
<evidence type="ECO:0000259" key="7">
    <source>
        <dbReference type="Pfam" id="PF07967"/>
    </source>
</evidence>
<feature type="region of interest" description="Disordered" evidence="6">
    <location>
        <begin position="18"/>
        <end position="58"/>
    </location>
</feature>
<dbReference type="PANTHER" id="PTHR15835:SF6">
    <property type="entry name" value="ZINC FINGER C3HC-TYPE PROTEIN 1"/>
    <property type="match status" value="1"/>
</dbReference>
<evidence type="ECO:0000256" key="1">
    <source>
        <dbReference type="ARBA" id="ARBA00004123"/>
    </source>
</evidence>
<evidence type="ECO:0000313" key="9">
    <source>
        <dbReference type="EMBL" id="ROW13428.1"/>
    </source>
</evidence>
<feature type="compositionally biased region" description="Low complexity" evidence="6">
    <location>
        <begin position="604"/>
        <end position="623"/>
    </location>
</feature>
<dbReference type="InterPro" id="IPR013909">
    <property type="entry name" value="NuBaID_C"/>
</dbReference>
<feature type="region of interest" description="Disordered" evidence="6">
    <location>
        <begin position="458"/>
        <end position="623"/>
    </location>
</feature>
<feature type="compositionally biased region" description="Gly residues" evidence="6">
    <location>
        <begin position="592"/>
        <end position="603"/>
    </location>
</feature>
<evidence type="ECO:0000256" key="5">
    <source>
        <dbReference type="ARBA" id="ARBA00023242"/>
    </source>
</evidence>
<keyword evidence="10" id="KW-1185">Reference proteome</keyword>
<accession>A0A423XBQ7</accession>
<dbReference type="InParanoid" id="A0A423XBQ7"/>
<feature type="compositionally biased region" description="Basic and acidic residues" evidence="6">
    <location>
        <begin position="538"/>
        <end position="549"/>
    </location>
</feature>
<dbReference type="Pfam" id="PF07967">
    <property type="entry name" value="zf-C3HC"/>
    <property type="match status" value="1"/>
</dbReference>
<dbReference type="STRING" id="1230097.A0A423XBQ7"/>
<comment type="subcellular location">
    <subcellularLocation>
        <location evidence="1">Nucleus</location>
    </subcellularLocation>
</comment>
<dbReference type="Proteomes" id="UP000285146">
    <property type="component" value="Unassembled WGS sequence"/>
</dbReference>
<keyword evidence="3" id="KW-0863">Zinc-finger</keyword>
<feature type="compositionally biased region" description="Polar residues" evidence="6">
    <location>
        <begin position="18"/>
        <end position="31"/>
    </location>
</feature>
<evidence type="ECO:0000259" key="8">
    <source>
        <dbReference type="Pfam" id="PF08600"/>
    </source>
</evidence>
<dbReference type="EMBL" id="LKEB01000019">
    <property type="protein sequence ID" value="ROW13428.1"/>
    <property type="molecule type" value="Genomic_DNA"/>
</dbReference>
<gene>
    <name evidence="9" type="ORF">VPNG_04429</name>
</gene>
<feature type="region of interest" description="Disordered" evidence="6">
    <location>
        <begin position="106"/>
        <end position="126"/>
    </location>
</feature>
<feature type="compositionally biased region" description="Low complexity" evidence="6">
    <location>
        <begin position="492"/>
        <end position="502"/>
    </location>
</feature>
<evidence type="ECO:0000256" key="6">
    <source>
        <dbReference type="SAM" id="MobiDB-lite"/>
    </source>
</evidence>
<evidence type="ECO:0000256" key="2">
    <source>
        <dbReference type="ARBA" id="ARBA00022723"/>
    </source>
</evidence>
<feature type="domain" description="C3HC-type" evidence="7">
    <location>
        <begin position="154"/>
        <end position="292"/>
    </location>
</feature>
<keyword evidence="4" id="KW-0862">Zinc</keyword>
<dbReference type="Pfam" id="PF08600">
    <property type="entry name" value="NuBaID_C"/>
    <property type="match status" value="1"/>
</dbReference>
<evidence type="ECO:0000256" key="4">
    <source>
        <dbReference type="ARBA" id="ARBA00022833"/>
    </source>
</evidence>
<keyword evidence="2" id="KW-0479">Metal-binding</keyword>
<name>A0A423XBQ7_9PEZI</name>
<comment type="caution">
    <text evidence="9">The sequence shown here is derived from an EMBL/GenBank/DDBJ whole genome shotgun (WGS) entry which is preliminary data.</text>
</comment>
<dbReference type="PANTHER" id="PTHR15835">
    <property type="entry name" value="NUCLEAR-INTERACTING PARTNER OF ALK"/>
    <property type="match status" value="1"/>
</dbReference>
<feature type="region of interest" description="Disordered" evidence="6">
    <location>
        <begin position="418"/>
        <end position="442"/>
    </location>
</feature>
<dbReference type="AlphaFoldDB" id="A0A423XBQ7"/>
<keyword evidence="5" id="KW-0539">Nucleus</keyword>